<evidence type="ECO:0000313" key="4">
    <source>
        <dbReference type="Proteomes" id="UP000596660"/>
    </source>
</evidence>
<organism evidence="3 4">
    <name type="scientific">Chenopodium quinoa</name>
    <name type="common">Quinoa</name>
    <dbReference type="NCBI Taxonomy" id="63459"/>
    <lineage>
        <taxon>Eukaryota</taxon>
        <taxon>Viridiplantae</taxon>
        <taxon>Streptophyta</taxon>
        <taxon>Embryophyta</taxon>
        <taxon>Tracheophyta</taxon>
        <taxon>Spermatophyta</taxon>
        <taxon>Magnoliopsida</taxon>
        <taxon>eudicotyledons</taxon>
        <taxon>Gunneridae</taxon>
        <taxon>Pentapetalae</taxon>
        <taxon>Caryophyllales</taxon>
        <taxon>Chenopodiaceae</taxon>
        <taxon>Chenopodioideae</taxon>
        <taxon>Atripliceae</taxon>
        <taxon>Chenopodium</taxon>
    </lineage>
</organism>
<dbReference type="RefSeq" id="XP_021773312.1">
    <property type="nucleotide sequence ID" value="XM_021917620.1"/>
</dbReference>
<dbReference type="Gramene" id="AUR62042184-RA">
    <property type="protein sequence ID" value="AUR62042184-RA:cds"/>
    <property type="gene ID" value="AUR62042184"/>
</dbReference>
<evidence type="ECO:0000313" key="3">
    <source>
        <dbReference type="EnsemblPlants" id="AUR62042184-RA:cds"/>
    </source>
</evidence>
<dbReference type="GO" id="GO:0010150">
    <property type="term" value="P:leaf senescence"/>
    <property type="evidence" value="ECO:0007669"/>
    <property type="project" value="UniProtKB-ARBA"/>
</dbReference>
<dbReference type="PANTHER" id="PTHR46525:SF2">
    <property type="entry name" value="EMB|CAB72159.1"/>
    <property type="match status" value="1"/>
</dbReference>
<protein>
    <recommendedName>
        <fullName evidence="5">Senescence regulator</fullName>
    </recommendedName>
</protein>
<reference evidence="3" key="1">
    <citation type="journal article" date="2017" name="Nature">
        <title>The genome of Chenopodium quinoa.</title>
        <authorList>
            <person name="Jarvis D.E."/>
            <person name="Ho Y.S."/>
            <person name="Lightfoot D.J."/>
            <person name="Schmoeckel S.M."/>
            <person name="Li B."/>
            <person name="Borm T.J.A."/>
            <person name="Ohyanagi H."/>
            <person name="Mineta K."/>
            <person name="Michell C.T."/>
            <person name="Saber N."/>
            <person name="Kharbatia N.M."/>
            <person name="Rupper R.R."/>
            <person name="Sharp A.R."/>
            <person name="Dally N."/>
            <person name="Boughton B.A."/>
            <person name="Woo Y.H."/>
            <person name="Gao G."/>
            <person name="Schijlen E.G.W.M."/>
            <person name="Guo X."/>
            <person name="Momin A.A."/>
            <person name="Negrao S."/>
            <person name="Al-Babili S."/>
            <person name="Gehring C."/>
            <person name="Roessner U."/>
            <person name="Jung C."/>
            <person name="Murphy K."/>
            <person name="Arold S.T."/>
            <person name="Gojobori T."/>
            <person name="van der Linden C.G."/>
            <person name="van Loo E.N."/>
            <person name="Jellen E.N."/>
            <person name="Maughan P.J."/>
            <person name="Tester M."/>
        </authorList>
    </citation>
    <scope>NUCLEOTIDE SEQUENCE [LARGE SCALE GENOMIC DNA]</scope>
    <source>
        <strain evidence="3">cv. PI 614886</strain>
    </source>
</reference>
<sequence length="174" mass="19436">MASTKSYMMATRRASNYRFLSNDPIQPSPIKTTTELELEESDIWGGSTRSDSPESPPNWRKSRRPMAAPTPTRSKSKCVVGGDAVSMPVNIPDWSKILREEYKADKWSFNGEFEINGGSCGGDDGGDEWVPPHEYLARTRIASCSVHEGVGRTLKGRDLHKVRNAIWEKTGFQD</sequence>
<feature type="region of interest" description="Disordered" evidence="2">
    <location>
        <begin position="20"/>
        <end position="78"/>
    </location>
</feature>
<dbReference type="KEGG" id="cqi:110737275"/>
<keyword evidence="4" id="KW-1185">Reference proteome</keyword>
<dbReference type="InterPro" id="IPR007608">
    <property type="entry name" value="Senescence_reg_S40"/>
</dbReference>
<proteinExistence type="inferred from homology"/>
<dbReference type="OMA" id="YARPNYR"/>
<reference evidence="3" key="2">
    <citation type="submission" date="2021-03" db="UniProtKB">
        <authorList>
            <consortium name="EnsemblPlants"/>
        </authorList>
    </citation>
    <scope>IDENTIFICATION</scope>
</reference>
<dbReference type="Pfam" id="PF04520">
    <property type="entry name" value="Senescence_reg"/>
    <property type="match status" value="1"/>
</dbReference>
<dbReference type="Proteomes" id="UP000596660">
    <property type="component" value="Unplaced"/>
</dbReference>
<evidence type="ECO:0008006" key="5">
    <source>
        <dbReference type="Google" id="ProtNLM"/>
    </source>
</evidence>
<comment type="similarity">
    <text evidence="1">Belongs to the senescence regulator S40 family.</text>
</comment>
<dbReference type="GeneID" id="110737275"/>
<accession>A0A803N8K1</accession>
<dbReference type="OrthoDB" id="1917735at2759"/>
<dbReference type="AlphaFoldDB" id="A0A803N8K1"/>
<gene>
    <name evidence="3" type="primary">LOC110737275</name>
</gene>
<name>A0A803N8K1_CHEQI</name>
<evidence type="ECO:0000256" key="2">
    <source>
        <dbReference type="SAM" id="MobiDB-lite"/>
    </source>
</evidence>
<evidence type="ECO:0000256" key="1">
    <source>
        <dbReference type="ARBA" id="ARBA00034773"/>
    </source>
</evidence>
<dbReference type="EnsemblPlants" id="AUR62042184-RA">
    <property type="protein sequence ID" value="AUR62042184-RA:cds"/>
    <property type="gene ID" value="AUR62042184"/>
</dbReference>
<feature type="compositionally biased region" description="Polar residues" evidence="2">
    <location>
        <begin position="23"/>
        <end position="35"/>
    </location>
</feature>
<dbReference type="PANTHER" id="PTHR46525">
    <property type="entry name" value="EMB|CAB72159.1"/>
    <property type="match status" value="1"/>
</dbReference>